<keyword evidence="2 7" id="KW-0349">Heme</keyword>
<dbReference type="Gene3D" id="1.10.630.10">
    <property type="entry name" value="Cytochrome P450"/>
    <property type="match status" value="1"/>
</dbReference>
<dbReference type="InterPro" id="IPR017972">
    <property type="entry name" value="Cyt_P450_CS"/>
</dbReference>
<dbReference type="CDD" id="cd11046">
    <property type="entry name" value="CYP97"/>
    <property type="match status" value="1"/>
</dbReference>
<dbReference type="InterPro" id="IPR001128">
    <property type="entry name" value="Cyt_P450"/>
</dbReference>
<name>A0A7S4FV20_9EUGL</name>
<feature type="transmembrane region" description="Helical" evidence="9">
    <location>
        <begin position="20"/>
        <end position="41"/>
    </location>
</feature>
<dbReference type="GO" id="GO:0016705">
    <property type="term" value="F:oxidoreductase activity, acting on paired donors, with incorporation or reduction of molecular oxygen"/>
    <property type="evidence" value="ECO:0007669"/>
    <property type="project" value="InterPro"/>
</dbReference>
<dbReference type="AlphaFoldDB" id="A0A7S4FV20"/>
<gene>
    <name evidence="10" type="ORF">EGYM00163_LOCUS27305</name>
</gene>
<dbReference type="EMBL" id="HBJA01077867">
    <property type="protein sequence ID" value="CAE0816146.1"/>
    <property type="molecule type" value="Transcribed_RNA"/>
</dbReference>
<dbReference type="PANTHER" id="PTHR24291">
    <property type="entry name" value="CYTOCHROME P450 FAMILY 4"/>
    <property type="match status" value="1"/>
</dbReference>
<evidence type="ECO:0000313" key="10">
    <source>
        <dbReference type="EMBL" id="CAE0816146.1"/>
    </source>
</evidence>
<feature type="binding site" description="axial binding residue" evidence="7">
    <location>
        <position position="646"/>
    </location>
    <ligand>
        <name>heme</name>
        <dbReference type="ChEBI" id="CHEBI:30413"/>
    </ligand>
    <ligandPart>
        <name>Fe</name>
        <dbReference type="ChEBI" id="CHEBI:18248"/>
    </ligandPart>
</feature>
<dbReference type="Pfam" id="PF00067">
    <property type="entry name" value="p450"/>
    <property type="match status" value="1"/>
</dbReference>
<evidence type="ECO:0000256" key="7">
    <source>
        <dbReference type="PIRSR" id="PIRSR602401-1"/>
    </source>
</evidence>
<evidence type="ECO:0000256" key="5">
    <source>
        <dbReference type="ARBA" id="ARBA00023004"/>
    </source>
</evidence>
<reference evidence="10" key="1">
    <citation type="submission" date="2021-01" db="EMBL/GenBank/DDBJ databases">
        <authorList>
            <person name="Corre E."/>
            <person name="Pelletier E."/>
            <person name="Niang G."/>
            <person name="Scheremetjew M."/>
            <person name="Finn R."/>
            <person name="Kale V."/>
            <person name="Holt S."/>
            <person name="Cochrane G."/>
            <person name="Meng A."/>
            <person name="Brown T."/>
            <person name="Cohen L."/>
        </authorList>
    </citation>
    <scope>NUCLEOTIDE SEQUENCE</scope>
    <source>
        <strain evidence="10">CCMP1594</strain>
    </source>
</reference>
<evidence type="ECO:0000256" key="8">
    <source>
        <dbReference type="SAM" id="MobiDB-lite"/>
    </source>
</evidence>
<dbReference type="InterPro" id="IPR050196">
    <property type="entry name" value="Cytochrome_P450_Monoox"/>
</dbReference>
<dbReference type="InterPro" id="IPR036396">
    <property type="entry name" value="Cyt_P450_sf"/>
</dbReference>
<sequence length="704" mass="78152">MTGVMSHVPLPPTTDRHLHLWCTGLVITLTTAAVTTVALAVSSPSQNFYGVSSLRVARAKPPVLPKPPLLTTSSTPRPVTRATQDSASQTPDAPRTIVADSLAPQNTSHDWGLGLTVVGLATMAAAIFQRLMRTRPNEEVMQPLAMFATGSEKTVVDQNIANKGKGLPFWWQYVWALPVTQSGEPGTPLTLGDTMQVFKGNIEEIYADMPSVDGAPMAEGDLSDLTDGTMFLGLQKYQREFGPLYKLCFGPKSFIVVSDPLVAKWVLTNNVHFDKGVLAEILEDIMGKGLIPADPETWKARRRAITPAFHAAWLERMAQDFGTLSLRACEMLEKSATSGTAVNMEERFGSLALDIIGKAVFNYDFKSTVEESAVVQAAIDTLKEAEHRSMTPLPYWKIPGVPEIVPRQKAFKKNMAIINEQLNAGIERALTDRDPTDIEDLQARDYDAMENPSLLRILVDMRGEETTSQQLRDDLITMLIAGHETTASALTWAIYELAQLPDLLAQLQEEVDRVLGDRLPTMQDVKDLELCRLTIAESLRMYPEPPLLIRRSLDDVELPKGASVPFNATLKRATDIFIAVYNIQRDARYWPDPDTFNPDRFRHAYKNPEVPEWKGYDPEMWKGRLYPDENSSDYAFMPFGGGPRRCLGDAFATVEATIALAMFLRRFTFTFAAPTPRPEDVGAATGATIHTKNGLWLTLQRRNV</sequence>
<keyword evidence="9" id="KW-0472">Membrane</keyword>
<protein>
    <recommendedName>
        <fullName evidence="11">Cytochrome P450</fullName>
    </recommendedName>
</protein>
<keyword evidence="9" id="KW-0812">Transmembrane</keyword>
<dbReference type="InterPro" id="IPR002401">
    <property type="entry name" value="Cyt_P450_E_grp-I"/>
</dbReference>
<dbReference type="PROSITE" id="PS00086">
    <property type="entry name" value="CYTOCHROME_P450"/>
    <property type="match status" value="1"/>
</dbReference>
<dbReference type="GO" id="GO:0020037">
    <property type="term" value="F:heme binding"/>
    <property type="evidence" value="ECO:0007669"/>
    <property type="project" value="InterPro"/>
</dbReference>
<dbReference type="PANTHER" id="PTHR24291:SF50">
    <property type="entry name" value="BIFUNCTIONAL ALBAFLAVENONE MONOOXYGENASE_TERPENE SYNTHASE"/>
    <property type="match status" value="1"/>
</dbReference>
<feature type="transmembrane region" description="Helical" evidence="9">
    <location>
        <begin position="111"/>
        <end position="128"/>
    </location>
</feature>
<dbReference type="SUPFAM" id="SSF48264">
    <property type="entry name" value="Cytochrome P450"/>
    <property type="match status" value="1"/>
</dbReference>
<keyword evidence="3 7" id="KW-0479">Metal-binding</keyword>
<keyword evidence="9" id="KW-1133">Transmembrane helix</keyword>
<evidence type="ECO:0000256" key="6">
    <source>
        <dbReference type="ARBA" id="ARBA00023033"/>
    </source>
</evidence>
<comment type="similarity">
    <text evidence="1">Belongs to the cytochrome P450 family.</text>
</comment>
<keyword evidence="4" id="KW-0560">Oxidoreductase</keyword>
<organism evidence="10">
    <name type="scientific">Eutreptiella gymnastica</name>
    <dbReference type="NCBI Taxonomy" id="73025"/>
    <lineage>
        <taxon>Eukaryota</taxon>
        <taxon>Discoba</taxon>
        <taxon>Euglenozoa</taxon>
        <taxon>Euglenida</taxon>
        <taxon>Spirocuta</taxon>
        <taxon>Euglenophyceae</taxon>
        <taxon>Eutreptiales</taxon>
        <taxon>Eutreptiaceae</taxon>
        <taxon>Eutreptiella</taxon>
    </lineage>
</organism>
<dbReference type="GO" id="GO:0005506">
    <property type="term" value="F:iron ion binding"/>
    <property type="evidence" value="ECO:0007669"/>
    <property type="project" value="InterPro"/>
</dbReference>
<proteinExistence type="inferred from homology"/>
<evidence type="ECO:0000256" key="4">
    <source>
        <dbReference type="ARBA" id="ARBA00023002"/>
    </source>
</evidence>
<evidence type="ECO:0000256" key="9">
    <source>
        <dbReference type="SAM" id="Phobius"/>
    </source>
</evidence>
<keyword evidence="5 7" id="KW-0408">Iron</keyword>
<dbReference type="GO" id="GO:0004497">
    <property type="term" value="F:monooxygenase activity"/>
    <property type="evidence" value="ECO:0007669"/>
    <property type="project" value="UniProtKB-KW"/>
</dbReference>
<dbReference type="PRINTS" id="PR00463">
    <property type="entry name" value="EP450I"/>
</dbReference>
<dbReference type="PRINTS" id="PR00385">
    <property type="entry name" value="P450"/>
</dbReference>
<feature type="region of interest" description="Disordered" evidence="8">
    <location>
        <begin position="62"/>
        <end position="94"/>
    </location>
</feature>
<feature type="compositionally biased region" description="Low complexity" evidence="8">
    <location>
        <begin position="69"/>
        <end position="83"/>
    </location>
</feature>
<accession>A0A7S4FV20</accession>
<evidence type="ECO:0000256" key="3">
    <source>
        <dbReference type="ARBA" id="ARBA00022723"/>
    </source>
</evidence>
<comment type="cofactor">
    <cofactor evidence="7">
        <name>heme</name>
        <dbReference type="ChEBI" id="CHEBI:30413"/>
    </cofactor>
</comment>
<evidence type="ECO:0000256" key="1">
    <source>
        <dbReference type="ARBA" id="ARBA00010617"/>
    </source>
</evidence>
<keyword evidence="6" id="KW-0503">Monooxygenase</keyword>
<evidence type="ECO:0008006" key="11">
    <source>
        <dbReference type="Google" id="ProtNLM"/>
    </source>
</evidence>
<evidence type="ECO:0000256" key="2">
    <source>
        <dbReference type="ARBA" id="ARBA00022617"/>
    </source>
</evidence>